<dbReference type="GO" id="GO:0003729">
    <property type="term" value="F:mRNA binding"/>
    <property type="evidence" value="ECO:0007669"/>
    <property type="project" value="TreeGrafter"/>
</dbReference>
<feature type="compositionally biased region" description="Basic and acidic residues" evidence="4">
    <location>
        <begin position="118"/>
        <end position="132"/>
    </location>
</feature>
<evidence type="ECO:0000313" key="6">
    <source>
        <dbReference type="EMBL" id="KOO25159.1"/>
    </source>
</evidence>
<reference evidence="7" key="1">
    <citation type="journal article" date="2015" name="PLoS Genet.">
        <title>Genome Sequence and Transcriptome Analyses of Chrysochromulina tobin: Metabolic Tools for Enhanced Algal Fitness in the Prominent Order Prymnesiales (Haptophyceae).</title>
        <authorList>
            <person name="Hovde B.T."/>
            <person name="Deodato C.R."/>
            <person name="Hunsperger H.M."/>
            <person name="Ryken S.A."/>
            <person name="Yost W."/>
            <person name="Jha R.K."/>
            <person name="Patterson J."/>
            <person name="Monnat R.J. Jr."/>
            <person name="Barlow S.B."/>
            <person name="Starkenburg S.R."/>
            <person name="Cattolico R.A."/>
        </authorList>
    </citation>
    <scope>NUCLEOTIDE SEQUENCE</scope>
    <source>
        <strain evidence="7">CCMP291</strain>
    </source>
</reference>
<dbReference type="GO" id="GO:0022625">
    <property type="term" value="C:cytosolic large ribosomal subunit"/>
    <property type="evidence" value="ECO:0007669"/>
    <property type="project" value="TreeGrafter"/>
</dbReference>
<dbReference type="GO" id="GO:0002181">
    <property type="term" value="P:cytoplasmic translation"/>
    <property type="evidence" value="ECO:0007669"/>
    <property type="project" value="TreeGrafter"/>
</dbReference>
<protein>
    <submittedName>
        <fullName evidence="6">60s ribosomal protein l24</fullName>
    </submittedName>
</protein>
<dbReference type="Gene3D" id="2.30.170.20">
    <property type="entry name" value="Ribosomal protein L24e"/>
    <property type="match status" value="1"/>
</dbReference>
<evidence type="ECO:0000256" key="4">
    <source>
        <dbReference type="SAM" id="MobiDB-lite"/>
    </source>
</evidence>
<dbReference type="Proteomes" id="UP000037460">
    <property type="component" value="Unassembled WGS sequence"/>
</dbReference>
<dbReference type="EMBL" id="JWZX01003013">
    <property type="protein sequence ID" value="KOO25159.1"/>
    <property type="molecule type" value="Genomic_DNA"/>
</dbReference>
<dbReference type="PANTHER" id="PTHR10792">
    <property type="entry name" value="60S RIBOSOMAL PROTEIN L24"/>
    <property type="match status" value="1"/>
</dbReference>
<feature type="compositionally biased region" description="Gly residues" evidence="4">
    <location>
        <begin position="154"/>
        <end position="165"/>
    </location>
</feature>
<dbReference type="Gene3D" id="6.10.250.1270">
    <property type="match status" value="1"/>
</dbReference>
<evidence type="ECO:0000256" key="1">
    <source>
        <dbReference type="ARBA" id="ARBA00005647"/>
    </source>
</evidence>
<dbReference type="InterPro" id="IPR000988">
    <property type="entry name" value="Ribosomal_eL24-rel_N"/>
</dbReference>
<evidence type="ECO:0000259" key="5">
    <source>
        <dbReference type="Pfam" id="PF01246"/>
    </source>
</evidence>
<proteinExistence type="inferred from homology"/>
<keyword evidence="3" id="KW-0687">Ribonucleoprotein</keyword>
<dbReference type="InterPro" id="IPR038630">
    <property type="entry name" value="L24e/L24_sf"/>
</dbReference>
<comment type="similarity">
    <text evidence="1">Belongs to the eukaryotic ribosomal protein eL24 family.</text>
</comment>
<feature type="domain" description="Large ribosomal subunit protein eL24-related N-terminal" evidence="5">
    <location>
        <begin position="4"/>
        <end position="66"/>
    </location>
</feature>
<evidence type="ECO:0000256" key="3">
    <source>
        <dbReference type="ARBA" id="ARBA00023274"/>
    </source>
</evidence>
<dbReference type="CDD" id="cd00472">
    <property type="entry name" value="Ribosomal_L24e_L24"/>
    <property type="match status" value="1"/>
</dbReference>
<dbReference type="SUPFAM" id="SSF57716">
    <property type="entry name" value="Glucocorticoid receptor-like (DNA-binding domain)"/>
    <property type="match status" value="1"/>
</dbReference>
<dbReference type="Pfam" id="PF01246">
    <property type="entry name" value="Ribosomal_L24e"/>
    <property type="match status" value="1"/>
</dbReference>
<feature type="region of interest" description="Disordered" evidence="4">
    <location>
        <begin position="118"/>
        <end position="165"/>
    </location>
</feature>
<evidence type="ECO:0000256" key="2">
    <source>
        <dbReference type="ARBA" id="ARBA00022980"/>
    </source>
</evidence>
<comment type="caution">
    <text evidence="6">The sequence shown here is derived from an EMBL/GenBank/DDBJ whole genome shotgun (WGS) entry which is preliminary data.</text>
</comment>
<dbReference type="AlphaFoldDB" id="A0A0M0JEZ2"/>
<dbReference type="GO" id="GO:0003735">
    <property type="term" value="F:structural constituent of ribosome"/>
    <property type="evidence" value="ECO:0007669"/>
    <property type="project" value="InterPro"/>
</dbReference>
<keyword evidence="2 6" id="KW-0689">Ribosomal protein</keyword>
<organism evidence="6 7">
    <name type="scientific">Chrysochromulina tobinii</name>
    <dbReference type="NCBI Taxonomy" id="1460289"/>
    <lineage>
        <taxon>Eukaryota</taxon>
        <taxon>Haptista</taxon>
        <taxon>Haptophyta</taxon>
        <taxon>Prymnesiophyceae</taxon>
        <taxon>Prymnesiales</taxon>
        <taxon>Chrysochromulinaceae</taxon>
        <taxon>Chrysochromulina</taxon>
    </lineage>
</organism>
<sequence length="165" mass="17851">MVVKTELCSFSGLRIYPGHGIMYVRGDQKSFKFVSRKAKSLFTQRINPRKLSWTVLYRRATKKGTLEDAMKKKARKVTKATVKSVAGASLDIIKAKRNQKPEVRAAAREAALREVKERTKAKQAAKKAEAKKAPAAAKAAPAAKQSKAMAKAGGKAGKAGPGGKR</sequence>
<keyword evidence="7" id="KW-1185">Reference proteome</keyword>
<dbReference type="InterPro" id="IPR056366">
    <property type="entry name" value="Ribosomal_eL24"/>
</dbReference>
<dbReference type="PROSITE" id="PS01073">
    <property type="entry name" value="RIBOSOMAL_L24E"/>
    <property type="match status" value="1"/>
</dbReference>
<name>A0A0M0JEZ2_9EUKA</name>
<dbReference type="InterPro" id="IPR023442">
    <property type="entry name" value="Ribosomal_eL24_CS"/>
</dbReference>
<feature type="compositionally biased region" description="Low complexity" evidence="4">
    <location>
        <begin position="133"/>
        <end position="153"/>
    </location>
</feature>
<dbReference type="PANTHER" id="PTHR10792:SF1">
    <property type="entry name" value="RIBOSOMAL PROTEIN L24"/>
    <property type="match status" value="1"/>
</dbReference>
<evidence type="ECO:0000313" key="7">
    <source>
        <dbReference type="Proteomes" id="UP000037460"/>
    </source>
</evidence>
<dbReference type="OrthoDB" id="1727108at2759"/>
<accession>A0A0M0JEZ2</accession>
<gene>
    <name evidence="6" type="ORF">Ctob_008667</name>
</gene>
<dbReference type="FunFam" id="2.30.170.20:FF:000003">
    <property type="entry name" value="60S ribosomal protein L24"/>
    <property type="match status" value="1"/>
</dbReference>